<comment type="similarity">
    <text evidence="1">Belongs to the TolB family.</text>
</comment>
<keyword evidence="4" id="KW-1185">Reference proteome</keyword>
<name>A0ABV6KF51_9BACI</name>
<evidence type="ECO:0000259" key="2">
    <source>
        <dbReference type="PROSITE" id="PS51782"/>
    </source>
</evidence>
<dbReference type="PROSITE" id="PS51782">
    <property type="entry name" value="LYSM"/>
    <property type="match status" value="3"/>
</dbReference>
<reference evidence="3 4" key="1">
    <citation type="submission" date="2024-09" db="EMBL/GenBank/DDBJ databases">
        <authorList>
            <person name="Sun Q."/>
            <person name="Mori K."/>
        </authorList>
    </citation>
    <scope>NUCLEOTIDE SEQUENCE [LARGE SCALE GENOMIC DNA]</scope>
    <source>
        <strain evidence="3 4">NCAIM B.02610</strain>
    </source>
</reference>
<dbReference type="Proteomes" id="UP001589838">
    <property type="component" value="Unassembled WGS sequence"/>
</dbReference>
<feature type="domain" description="LysM" evidence="2">
    <location>
        <begin position="101"/>
        <end position="150"/>
    </location>
</feature>
<comment type="caution">
    <text evidence="3">The sequence shown here is derived from an EMBL/GenBank/DDBJ whole genome shotgun (WGS) entry which is preliminary data.</text>
</comment>
<protein>
    <submittedName>
        <fullName evidence="3">LysM peptidoglycan-binding domain-containing protein</fullName>
    </submittedName>
</protein>
<dbReference type="PANTHER" id="PTHR36842">
    <property type="entry name" value="PROTEIN TOLB HOMOLOG"/>
    <property type="match status" value="1"/>
</dbReference>
<gene>
    <name evidence="3" type="ORF">ACFFHM_07985</name>
</gene>
<dbReference type="PANTHER" id="PTHR36842:SF1">
    <property type="entry name" value="PROTEIN TOLB"/>
    <property type="match status" value="1"/>
</dbReference>
<dbReference type="InterPro" id="IPR036779">
    <property type="entry name" value="LysM_dom_sf"/>
</dbReference>
<dbReference type="RefSeq" id="WP_335960168.1">
    <property type="nucleotide sequence ID" value="NZ_JAXBLX010000009.1"/>
</dbReference>
<dbReference type="Gene3D" id="3.10.350.10">
    <property type="entry name" value="LysM domain"/>
    <property type="match status" value="3"/>
</dbReference>
<sequence length="605" mass="67577">MQTFYTVRSGDTLYQISRRWNLPVESLIAANNMVPPYTIYVGQQLSVPPGVDVIRVRPGDTLFQIAQVFGVPQATIIEANQLQPPYIIQVGQLLRVPAGNPYYVVQPGDTLFQIARRFNVVTAGHSNPELIRQVNKLPSSDLFPGMILLIPYAPVGDRGLIAYTSNRGGEYDIWLYNTSNGVNKQITSGLGESFSVPFWSRDSRRIAFVGKNNILYVIQLAEGTIARIDQFIEGLGIYVSWSPDSQKLAFTKQDEVILYNVITHQAQRINQPGATDVQWFPNGTELLFQAPDASGISQLFRIRTDGTSKQQITENTGGALNYVRLSPDGSYVLYTTPGVSISIIYTLDLSTGNVFEVRGGPLAKNYFPAWSPNSSAIAYSATAFEEVGYFSLIRTTGRKGEDDRTRAIASCFATPVTWSPDSRKIAYLSGCVNDGTASEMWVIDVLHPVPVRLIEGVFITSLQWSPMPISPLKKTYTNNIYKVQFLFPSHWQKVTDERYEGPDGFFQISAIFSDESIDMVCHNEAFQQLLPYGSRPSIMQTQIQSQQACLIFPSEDQPPEMKDQAALIVRYPKPIQIAGTTYNYFILWADQEHINEISTTLAFLL</sequence>
<organism evidence="3 4">
    <name type="scientific">Halalkalibacter kiskunsagensis</name>
    <dbReference type="NCBI Taxonomy" id="1548599"/>
    <lineage>
        <taxon>Bacteria</taxon>
        <taxon>Bacillati</taxon>
        <taxon>Bacillota</taxon>
        <taxon>Bacilli</taxon>
        <taxon>Bacillales</taxon>
        <taxon>Bacillaceae</taxon>
        <taxon>Halalkalibacter</taxon>
    </lineage>
</organism>
<feature type="domain" description="LysM" evidence="2">
    <location>
        <begin position="52"/>
        <end position="96"/>
    </location>
</feature>
<dbReference type="InterPro" id="IPR018392">
    <property type="entry name" value="LysM"/>
</dbReference>
<dbReference type="Gene3D" id="2.120.10.30">
    <property type="entry name" value="TolB, C-terminal domain"/>
    <property type="match status" value="1"/>
</dbReference>
<feature type="domain" description="LysM" evidence="2">
    <location>
        <begin position="3"/>
        <end position="47"/>
    </location>
</feature>
<dbReference type="InterPro" id="IPR011042">
    <property type="entry name" value="6-blade_b-propeller_TolB-like"/>
</dbReference>
<dbReference type="EMBL" id="JBHLUX010000020">
    <property type="protein sequence ID" value="MFC0470461.1"/>
    <property type="molecule type" value="Genomic_DNA"/>
</dbReference>
<dbReference type="SUPFAM" id="SSF82171">
    <property type="entry name" value="DPP6 N-terminal domain-like"/>
    <property type="match status" value="1"/>
</dbReference>
<evidence type="ECO:0000313" key="3">
    <source>
        <dbReference type="EMBL" id="MFC0470461.1"/>
    </source>
</evidence>
<dbReference type="SMART" id="SM00257">
    <property type="entry name" value="LysM"/>
    <property type="match status" value="3"/>
</dbReference>
<evidence type="ECO:0000256" key="1">
    <source>
        <dbReference type="ARBA" id="ARBA00009820"/>
    </source>
</evidence>
<dbReference type="Pfam" id="PF07676">
    <property type="entry name" value="PD40"/>
    <property type="match status" value="1"/>
</dbReference>
<dbReference type="Pfam" id="PF01476">
    <property type="entry name" value="LysM"/>
    <property type="match status" value="3"/>
</dbReference>
<dbReference type="InterPro" id="IPR011659">
    <property type="entry name" value="WD40"/>
</dbReference>
<accession>A0ABV6KF51</accession>
<evidence type="ECO:0000313" key="4">
    <source>
        <dbReference type="Proteomes" id="UP001589838"/>
    </source>
</evidence>
<proteinExistence type="inferred from homology"/>
<dbReference type="CDD" id="cd00118">
    <property type="entry name" value="LysM"/>
    <property type="match status" value="3"/>
</dbReference>
<dbReference type="SUPFAM" id="SSF54106">
    <property type="entry name" value="LysM domain"/>
    <property type="match status" value="3"/>
</dbReference>